<protein>
    <submittedName>
        <fullName evidence="2">Uncharacterized protein</fullName>
    </submittedName>
</protein>
<feature type="compositionally biased region" description="Basic residues" evidence="1">
    <location>
        <begin position="39"/>
        <end position="48"/>
    </location>
</feature>
<sequence length="68" mass="7842">MCRWTGSCWRRTVHTWRQSHFGGASPIQATWRTWPTRLHGSRPSRARRCSGSAGSRPAELEVDSEFRV</sequence>
<dbReference type="AlphaFoldDB" id="A0A812MQ96"/>
<comment type="caution">
    <text evidence="2">The sequence shown here is derived from an EMBL/GenBank/DDBJ whole genome shotgun (WGS) entry which is preliminary data.</text>
</comment>
<dbReference type="Proteomes" id="UP000604046">
    <property type="component" value="Unassembled WGS sequence"/>
</dbReference>
<evidence type="ECO:0000313" key="2">
    <source>
        <dbReference type="EMBL" id="CAE7260688.1"/>
    </source>
</evidence>
<name>A0A812MQ96_9DINO</name>
<evidence type="ECO:0000313" key="3">
    <source>
        <dbReference type="Proteomes" id="UP000604046"/>
    </source>
</evidence>
<keyword evidence="3" id="KW-1185">Reference proteome</keyword>
<feature type="region of interest" description="Disordered" evidence="1">
    <location>
        <begin position="38"/>
        <end position="68"/>
    </location>
</feature>
<evidence type="ECO:0000256" key="1">
    <source>
        <dbReference type="SAM" id="MobiDB-lite"/>
    </source>
</evidence>
<organism evidence="2 3">
    <name type="scientific">Symbiodinium natans</name>
    <dbReference type="NCBI Taxonomy" id="878477"/>
    <lineage>
        <taxon>Eukaryota</taxon>
        <taxon>Sar</taxon>
        <taxon>Alveolata</taxon>
        <taxon>Dinophyceae</taxon>
        <taxon>Suessiales</taxon>
        <taxon>Symbiodiniaceae</taxon>
        <taxon>Symbiodinium</taxon>
    </lineage>
</organism>
<dbReference type="EMBL" id="CAJNDS010001447">
    <property type="protein sequence ID" value="CAE7260688.1"/>
    <property type="molecule type" value="Genomic_DNA"/>
</dbReference>
<reference evidence="2" key="1">
    <citation type="submission" date="2021-02" db="EMBL/GenBank/DDBJ databases">
        <authorList>
            <person name="Dougan E. K."/>
            <person name="Rhodes N."/>
            <person name="Thang M."/>
            <person name="Chan C."/>
        </authorList>
    </citation>
    <scope>NUCLEOTIDE SEQUENCE</scope>
</reference>
<proteinExistence type="predicted"/>
<accession>A0A812MQ96</accession>
<gene>
    <name evidence="2" type="ORF">SNAT2548_LOCUS13630</name>
</gene>